<organism evidence="1 2">
    <name type="scientific">Rickettsia felis str. Pedreira</name>
    <dbReference type="NCBI Taxonomy" id="1359196"/>
    <lineage>
        <taxon>Bacteria</taxon>
        <taxon>Pseudomonadati</taxon>
        <taxon>Pseudomonadota</taxon>
        <taxon>Alphaproteobacteria</taxon>
        <taxon>Rickettsiales</taxon>
        <taxon>Rickettsiaceae</taxon>
        <taxon>Rickettsieae</taxon>
        <taxon>Rickettsia</taxon>
        <taxon>spotted fever group</taxon>
    </lineage>
</organism>
<dbReference type="RefSeq" id="WP_011270535.1">
    <property type="nucleotide sequence ID" value="NZ_LANQ01000001.1"/>
</dbReference>
<evidence type="ECO:0008006" key="3">
    <source>
        <dbReference type="Google" id="ProtNLM"/>
    </source>
</evidence>
<reference evidence="1 2" key="1">
    <citation type="submission" date="2015-01" db="EMBL/GenBank/DDBJ databases">
        <title>Genome Sequencing of Rickettsiales.</title>
        <authorList>
            <person name="Daugherty S.C."/>
            <person name="Su Q."/>
            <person name="Abolude K."/>
            <person name="Beier-Sexton M."/>
            <person name="Carlyon J.A."/>
            <person name="Carter R."/>
            <person name="Day N.P."/>
            <person name="Dumler S.J."/>
            <person name="Dyachenko V."/>
            <person name="Godinez A."/>
            <person name="Kurtti T.J."/>
            <person name="Lichay M."/>
            <person name="Mullins K.E."/>
            <person name="Ott S."/>
            <person name="Pappas-Brown V."/>
            <person name="Paris D.H."/>
            <person name="Patel P."/>
            <person name="Richards A.L."/>
            <person name="Sadzewicz L."/>
            <person name="Sears K."/>
            <person name="Seidman D."/>
            <person name="Sengamalay N."/>
            <person name="Stenos J."/>
            <person name="Tallon L.J."/>
            <person name="Vincent G."/>
            <person name="Fraser C.M."/>
            <person name="Munderloh U."/>
            <person name="Dunning-Hotopp J.C."/>
        </authorList>
    </citation>
    <scope>NUCLEOTIDE SEQUENCE [LARGE SCALE GENOMIC DNA]</scope>
    <source>
        <strain evidence="1 2">Pedreira</strain>
    </source>
</reference>
<dbReference type="EMBL" id="LANQ01000001">
    <property type="protein sequence ID" value="KJV58335.1"/>
    <property type="molecule type" value="Genomic_DNA"/>
</dbReference>
<protein>
    <recommendedName>
        <fullName evidence="3">DUF883 domain-containing protein</fullName>
    </recommendedName>
</protein>
<name>A0A0F3MRG6_RICFI</name>
<dbReference type="AlphaFoldDB" id="A0A0F3MRG6"/>
<evidence type="ECO:0000313" key="1">
    <source>
        <dbReference type="EMBL" id="KJV58335.1"/>
    </source>
</evidence>
<sequence>MKESNSNSAKEDIEGIKKDIESLVSRLRNLKGKSGDILDEQLGNLSSVMEHYKDKGIDKGKANVVDLCESTRDHPLRNLAYAFGAGVLLAILMK</sequence>
<evidence type="ECO:0000313" key="2">
    <source>
        <dbReference type="Proteomes" id="UP000033475"/>
    </source>
</evidence>
<gene>
    <name evidence="1" type="ORF">RFEPED_0715</name>
</gene>
<dbReference type="PATRIC" id="fig|1359196.3.peg.692"/>
<comment type="caution">
    <text evidence="1">The sequence shown here is derived from an EMBL/GenBank/DDBJ whole genome shotgun (WGS) entry which is preliminary data.</text>
</comment>
<proteinExistence type="predicted"/>
<dbReference type="Proteomes" id="UP000033475">
    <property type="component" value="Unassembled WGS sequence"/>
</dbReference>
<accession>A0A0F3MRG6</accession>